<dbReference type="Proteomes" id="UP000735302">
    <property type="component" value="Unassembled WGS sequence"/>
</dbReference>
<gene>
    <name evidence="1" type="ORF">PoB_005926700</name>
</gene>
<protein>
    <submittedName>
        <fullName evidence="1">Uncharacterized protein</fullName>
    </submittedName>
</protein>
<evidence type="ECO:0000313" key="2">
    <source>
        <dbReference type="Proteomes" id="UP000735302"/>
    </source>
</evidence>
<accession>A0AAV4CMC3</accession>
<proteinExistence type="predicted"/>
<reference evidence="1 2" key="1">
    <citation type="journal article" date="2021" name="Elife">
        <title>Chloroplast acquisition without the gene transfer in kleptoplastic sea slugs, Plakobranchus ocellatus.</title>
        <authorList>
            <person name="Maeda T."/>
            <person name="Takahashi S."/>
            <person name="Yoshida T."/>
            <person name="Shimamura S."/>
            <person name="Takaki Y."/>
            <person name="Nagai Y."/>
            <person name="Toyoda A."/>
            <person name="Suzuki Y."/>
            <person name="Arimoto A."/>
            <person name="Ishii H."/>
            <person name="Satoh N."/>
            <person name="Nishiyama T."/>
            <person name="Hasebe M."/>
            <person name="Maruyama T."/>
            <person name="Minagawa J."/>
            <person name="Obokata J."/>
            <person name="Shigenobu S."/>
        </authorList>
    </citation>
    <scope>NUCLEOTIDE SEQUENCE [LARGE SCALE GENOMIC DNA]</scope>
</reference>
<dbReference type="AlphaFoldDB" id="A0AAV4CMC3"/>
<comment type="caution">
    <text evidence="1">The sequence shown here is derived from an EMBL/GenBank/DDBJ whole genome shotgun (WGS) entry which is preliminary data.</text>
</comment>
<keyword evidence="2" id="KW-1185">Reference proteome</keyword>
<organism evidence="1 2">
    <name type="scientific">Plakobranchus ocellatus</name>
    <dbReference type="NCBI Taxonomy" id="259542"/>
    <lineage>
        <taxon>Eukaryota</taxon>
        <taxon>Metazoa</taxon>
        <taxon>Spiralia</taxon>
        <taxon>Lophotrochozoa</taxon>
        <taxon>Mollusca</taxon>
        <taxon>Gastropoda</taxon>
        <taxon>Heterobranchia</taxon>
        <taxon>Euthyneura</taxon>
        <taxon>Panpulmonata</taxon>
        <taxon>Sacoglossa</taxon>
        <taxon>Placobranchoidea</taxon>
        <taxon>Plakobranchidae</taxon>
        <taxon>Plakobranchus</taxon>
    </lineage>
</organism>
<dbReference type="EMBL" id="BLXT01006675">
    <property type="protein sequence ID" value="GFO32762.1"/>
    <property type="molecule type" value="Genomic_DNA"/>
</dbReference>
<sequence>MQRSFTHIHHNNPPSNKSILEWYNDFIERGCICGQGGGHSGRPTVSEEVVERVRDNYLRSHKSTCRYSQEFNFHNAQCARSYANAWGLHLIGCNWSKSYIRETKKRALNFTTLSRIRWKMILICFQR</sequence>
<name>A0AAV4CMC3_9GAST</name>
<evidence type="ECO:0000313" key="1">
    <source>
        <dbReference type="EMBL" id="GFO32762.1"/>
    </source>
</evidence>